<dbReference type="AlphaFoldDB" id="A0A7C4I6W0"/>
<accession>A0A7C4I6W0</accession>
<dbReference type="InterPro" id="IPR036390">
    <property type="entry name" value="WH_DNA-bd_sf"/>
</dbReference>
<evidence type="ECO:0000313" key="1">
    <source>
        <dbReference type="EMBL" id="HGL40116.1"/>
    </source>
</evidence>
<protein>
    <submittedName>
        <fullName evidence="2">MarR family transcriptional regulator</fullName>
    </submittedName>
</protein>
<gene>
    <name evidence="2" type="ORF">ENT82_07605</name>
    <name evidence="1" type="ORF">ENU43_00365</name>
</gene>
<reference evidence="2" key="1">
    <citation type="journal article" date="2020" name="mSystems">
        <title>Genome- and Community-Level Interaction Insights into Carbon Utilization and Element Cycling Functions of Hydrothermarchaeota in Hydrothermal Sediment.</title>
        <authorList>
            <person name="Zhou Z."/>
            <person name="Liu Y."/>
            <person name="Xu W."/>
            <person name="Pan J."/>
            <person name="Luo Z.H."/>
            <person name="Li M."/>
        </authorList>
    </citation>
    <scope>NUCLEOTIDE SEQUENCE [LARGE SCALE GENOMIC DNA]</scope>
    <source>
        <strain evidence="2">SpSt-613</strain>
        <strain evidence="1">SpSt-669</strain>
    </source>
</reference>
<dbReference type="EMBL" id="DTAD01000082">
    <property type="protein sequence ID" value="HGN90968.1"/>
    <property type="molecule type" value="Genomic_DNA"/>
</dbReference>
<dbReference type="InterPro" id="IPR036388">
    <property type="entry name" value="WH-like_DNA-bd_sf"/>
</dbReference>
<dbReference type="Gene3D" id="1.10.10.10">
    <property type="entry name" value="Winged helix-like DNA-binding domain superfamily/Winged helix DNA-binding domain"/>
    <property type="match status" value="1"/>
</dbReference>
<comment type="caution">
    <text evidence="2">The sequence shown here is derived from an EMBL/GenBank/DDBJ whole genome shotgun (WGS) entry which is preliminary data.</text>
</comment>
<proteinExistence type="predicted"/>
<organism evidence="2">
    <name type="scientific">Caldiarchaeum subterraneum</name>
    <dbReference type="NCBI Taxonomy" id="311458"/>
    <lineage>
        <taxon>Archaea</taxon>
        <taxon>Nitrososphaerota</taxon>
        <taxon>Candidatus Caldarchaeales</taxon>
        <taxon>Candidatus Caldarchaeaceae</taxon>
        <taxon>Candidatus Caldarchaeum</taxon>
    </lineage>
</organism>
<dbReference type="SUPFAM" id="SSF46785">
    <property type="entry name" value="Winged helix' DNA-binding domain"/>
    <property type="match status" value="1"/>
</dbReference>
<dbReference type="EMBL" id="DTCM01000006">
    <property type="protein sequence ID" value="HGL40116.1"/>
    <property type="molecule type" value="Genomic_DNA"/>
</dbReference>
<sequence>MNTLAPRHPLEQALKTYQHIRVVKTLAEHGKPATKYALAKFTGLSIQRLEKILQELITQRWVRKHPTTPPKYSLNKENQTLGKFLTFLSEANYLTVCEGVEERKLG</sequence>
<evidence type="ECO:0000313" key="2">
    <source>
        <dbReference type="EMBL" id="HGN90968.1"/>
    </source>
</evidence>
<name>A0A7C4I6W0_CALS0</name>